<dbReference type="Proteomes" id="UP001273505">
    <property type="component" value="Unassembled WGS sequence"/>
</dbReference>
<reference evidence="1 2" key="1">
    <citation type="submission" date="2023-11" db="EMBL/GenBank/DDBJ databases">
        <title>Gilvimarinus fulvus sp. nov., isolated from the surface of Kelp.</title>
        <authorList>
            <person name="Sun Y.Y."/>
            <person name="Gong Y."/>
            <person name="Du Z.J."/>
        </authorList>
    </citation>
    <scope>NUCLEOTIDE SEQUENCE [LARGE SCALE GENOMIC DNA]</scope>
    <source>
        <strain evidence="1 2">SDUM040013</strain>
    </source>
</reference>
<organism evidence="1 2">
    <name type="scientific">Gilvimarinus gilvus</name>
    <dbReference type="NCBI Taxonomy" id="3058038"/>
    <lineage>
        <taxon>Bacteria</taxon>
        <taxon>Pseudomonadati</taxon>
        <taxon>Pseudomonadota</taxon>
        <taxon>Gammaproteobacteria</taxon>
        <taxon>Cellvibrionales</taxon>
        <taxon>Cellvibrionaceae</taxon>
        <taxon>Gilvimarinus</taxon>
    </lineage>
</organism>
<keyword evidence="2" id="KW-1185">Reference proteome</keyword>
<evidence type="ECO:0000313" key="1">
    <source>
        <dbReference type="EMBL" id="MDX6851242.1"/>
    </source>
</evidence>
<proteinExistence type="predicted"/>
<gene>
    <name evidence="1" type="ORF">SCD92_17830</name>
</gene>
<protein>
    <submittedName>
        <fullName evidence="1">Uncharacterized protein</fullName>
    </submittedName>
</protein>
<accession>A0ABU4S2D9</accession>
<dbReference type="RefSeq" id="WP_302721181.1">
    <property type="nucleotide sequence ID" value="NZ_JAULRU010000257.1"/>
</dbReference>
<sequence>MIKTTDSKLKKGNEPFTYQGAKLDFDVLSFWQWSSSELLGNALRGKLAEFIVASSIDALSSLREEWDEFDVVASSGLKIEVKSSSYLQSWQQNKPSRISFGIQPTGTSQTRGEEKSRKADIYVFCVLAHKDMSSVNPLSLEQWDFYILSTSVLNEKAPEQQTITLSSLLELKPTHVKYERLGAEINKRDNKSVQPTAIAAAD</sequence>
<name>A0ABU4S2D9_9GAMM</name>
<dbReference type="EMBL" id="JAXAFO010000045">
    <property type="protein sequence ID" value="MDX6851242.1"/>
    <property type="molecule type" value="Genomic_DNA"/>
</dbReference>
<evidence type="ECO:0000313" key="2">
    <source>
        <dbReference type="Proteomes" id="UP001273505"/>
    </source>
</evidence>
<comment type="caution">
    <text evidence="1">The sequence shown here is derived from an EMBL/GenBank/DDBJ whole genome shotgun (WGS) entry which is preliminary data.</text>
</comment>